<sequence length="125" mass="13810">MRRLCRILVVAAAVVFLTLSQVAAESKFINKDTARDRRNNTFGTEQSAETATATFGTNGAGDSTIKVKPRPKPEEVDWYDKVIITVNPETKWPASGTSSSTRSTTTYDSATDSETRTTTTEERNW</sequence>
<dbReference type="AlphaFoldDB" id="A0A7K1KK91"/>
<keyword evidence="4" id="KW-1185">Reference proteome</keyword>
<feature type="compositionally biased region" description="Low complexity" evidence="1">
    <location>
        <begin position="95"/>
        <end position="112"/>
    </location>
</feature>
<feature type="compositionally biased region" description="Basic and acidic residues" evidence="1">
    <location>
        <begin position="113"/>
        <end position="125"/>
    </location>
</feature>
<dbReference type="EMBL" id="WODC01000001">
    <property type="protein sequence ID" value="MUM76487.1"/>
    <property type="molecule type" value="Genomic_DNA"/>
</dbReference>
<reference evidence="3 4" key="1">
    <citation type="submission" date="2019-11" db="EMBL/GenBank/DDBJ databases">
        <title>Pseudodesulfovibrio alkaliphilus, sp. nov., an alkaliphilic sulfate-reducing bacteria from mud volcano of Taman peninsula, Russia.</title>
        <authorList>
            <person name="Frolova A."/>
            <person name="Merkel A.Y."/>
            <person name="Slobodkin A.I."/>
        </authorList>
    </citation>
    <scope>NUCLEOTIDE SEQUENCE [LARGE SCALE GENOMIC DNA]</scope>
    <source>
        <strain evidence="3 4">F-1</strain>
    </source>
</reference>
<name>A0A7K1KK91_9BACT</name>
<organism evidence="3 4">
    <name type="scientific">Pseudodesulfovibrio alkaliphilus</name>
    <dbReference type="NCBI Taxonomy" id="2661613"/>
    <lineage>
        <taxon>Bacteria</taxon>
        <taxon>Pseudomonadati</taxon>
        <taxon>Thermodesulfobacteriota</taxon>
        <taxon>Desulfovibrionia</taxon>
        <taxon>Desulfovibrionales</taxon>
        <taxon>Desulfovibrionaceae</taxon>
    </lineage>
</organism>
<comment type="caution">
    <text evidence="3">The sequence shown here is derived from an EMBL/GenBank/DDBJ whole genome shotgun (WGS) entry which is preliminary data.</text>
</comment>
<keyword evidence="2" id="KW-0732">Signal</keyword>
<dbReference type="Proteomes" id="UP000461162">
    <property type="component" value="Unassembled WGS sequence"/>
</dbReference>
<evidence type="ECO:0000256" key="1">
    <source>
        <dbReference type="SAM" id="MobiDB-lite"/>
    </source>
</evidence>
<proteinExistence type="predicted"/>
<evidence type="ECO:0000313" key="4">
    <source>
        <dbReference type="Proteomes" id="UP000461162"/>
    </source>
</evidence>
<feature type="signal peptide" evidence="2">
    <location>
        <begin position="1"/>
        <end position="23"/>
    </location>
</feature>
<evidence type="ECO:0000313" key="3">
    <source>
        <dbReference type="EMBL" id="MUM76487.1"/>
    </source>
</evidence>
<accession>A0A7K1KK91</accession>
<dbReference type="RefSeq" id="WP_155932104.1">
    <property type="nucleotide sequence ID" value="NZ_WODC01000001.1"/>
</dbReference>
<evidence type="ECO:0000256" key="2">
    <source>
        <dbReference type="SAM" id="SignalP"/>
    </source>
</evidence>
<feature type="chain" id="PRO_5029714986" evidence="2">
    <location>
        <begin position="24"/>
        <end position="125"/>
    </location>
</feature>
<feature type="region of interest" description="Disordered" evidence="1">
    <location>
        <begin position="90"/>
        <end position="125"/>
    </location>
</feature>
<protein>
    <submittedName>
        <fullName evidence="3">Uncharacterized protein</fullName>
    </submittedName>
</protein>
<gene>
    <name evidence="3" type="ORF">GKC30_02435</name>
</gene>